<name>A8LIZ2_DINSH</name>
<dbReference type="AlphaFoldDB" id="A8LIZ2"/>
<gene>
    <name evidence="2" type="ordered locus">Dshi_1364</name>
</gene>
<accession>A8LIZ2</accession>
<dbReference type="KEGG" id="dsh:Dshi_1364"/>
<reference evidence="3" key="1">
    <citation type="journal article" date="2010" name="ISME J.">
        <title>The complete genome sequence of the algal symbiont Dinoroseobacter shibae: a hitchhiker's guide to life in the sea.</title>
        <authorList>
            <person name="Wagner-Dobler I."/>
            <person name="Ballhausen B."/>
            <person name="Berger M."/>
            <person name="Brinkhoff T."/>
            <person name="Buchholz I."/>
            <person name="Bunk B."/>
            <person name="Cypionka H."/>
            <person name="Daniel R."/>
            <person name="Drepper T."/>
            <person name="Gerdts G."/>
            <person name="Hahnke S."/>
            <person name="Han C."/>
            <person name="Jahn D."/>
            <person name="Kalhoefer D."/>
            <person name="Kiss H."/>
            <person name="Klenk H.P."/>
            <person name="Kyrpides N."/>
            <person name="Liebl W."/>
            <person name="Liesegang H."/>
            <person name="Meincke L."/>
            <person name="Pati A."/>
            <person name="Petersen J."/>
            <person name="Piekarski T."/>
            <person name="Pommerenke C."/>
            <person name="Pradella S."/>
            <person name="Pukall R."/>
            <person name="Rabus R."/>
            <person name="Stackebrandt E."/>
            <person name="Thole S."/>
            <person name="Thompson L."/>
            <person name="Tielen P."/>
            <person name="Tomasch J."/>
            <person name="von Jan M."/>
            <person name="Wanphrut N."/>
            <person name="Wichels A."/>
            <person name="Zech H."/>
            <person name="Simon M."/>
        </authorList>
    </citation>
    <scope>NUCLEOTIDE SEQUENCE [LARGE SCALE GENOMIC DNA]</scope>
    <source>
        <strain evidence="3">DSM 16493 / NCIMB 14021 / DFL 12</strain>
    </source>
</reference>
<evidence type="ECO:0000313" key="3">
    <source>
        <dbReference type="Proteomes" id="UP000006833"/>
    </source>
</evidence>
<feature type="region of interest" description="Disordered" evidence="1">
    <location>
        <begin position="1"/>
        <end position="95"/>
    </location>
</feature>
<dbReference type="STRING" id="398580.Dshi_1364"/>
<organism evidence="2 3">
    <name type="scientific">Dinoroseobacter shibae (strain DSM 16493 / NCIMB 14021 / DFL 12)</name>
    <dbReference type="NCBI Taxonomy" id="398580"/>
    <lineage>
        <taxon>Bacteria</taxon>
        <taxon>Pseudomonadati</taxon>
        <taxon>Pseudomonadota</taxon>
        <taxon>Alphaproteobacteria</taxon>
        <taxon>Rhodobacterales</taxon>
        <taxon>Roseobacteraceae</taxon>
        <taxon>Dinoroseobacter</taxon>
    </lineage>
</organism>
<evidence type="ECO:0000256" key="1">
    <source>
        <dbReference type="SAM" id="MobiDB-lite"/>
    </source>
</evidence>
<feature type="compositionally biased region" description="Basic and acidic residues" evidence="1">
    <location>
        <begin position="62"/>
        <end position="72"/>
    </location>
</feature>
<dbReference type="EMBL" id="CP000830">
    <property type="protein sequence ID" value="ABV93106.1"/>
    <property type="molecule type" value="Genomic_DNA"/>
</dbReference>
<dbReference type="HOGENOM" id="CLU_1934682_0_0_5"/>
<keyword evidence="3" id="KW-1185">Reference proteome</keyword>
<sequence>MKIEGHRPYFDTGPGVAPMGPQQSPPPSSQRVPDTVAKVAKTSGAPPSHARQAGEAAPITEAKQKADREAKATADQGEATAKEASPGDPTYKEPTLPRLNAEALATALMNSEPDKAVVPRVLPQGMVEGE</sequence>
<evidence type="ECO:0000313" key="2">
    <source>
        <dbReference type="EMBL" id="ABV93106.1"/>
    </source>
</evidence>
<protein>
    <submittedName>
        <fullName evidence="2">Uncharacterized protein</fullName>
    </submittedName>
</protein>
<dbReference type="Proteomes" id="UP000006833">
    <property type="component" value="Chromosome"/>
</dbReference>
<proteinExistence type="predicted"/>